<feature type="compositionally biased region" description="Polar residues" evidence="9">
    <location>
        <begin position="17"/>
        <end position="35"/>
    </location>
</feature>
<reference evidence="12" key="1">
    <citation type="submission" date="2016-10" db="EMBL/GenBank/DDBJ databases">
        <authorList>
            <person name="Varghese N."/>
            <person name="Submissions S."/>
        </authorList>
    </citation>
    <scope>NUCLEOTIDE SEQUENCE [LARGE SCALE GENOMIC DNA]</scope>
    <source>
        <strain evidence="12">ATCC 29999</strain>
    </source>
</reference>
<evidence type="ECO:0000256" key="1">
    <source>
        <dbReference type="ARBA" id="ARBA00005322"/>
    </source>
</evidence>
<feature type="domain" description="Anti-sigma-28 factor FlgM C-terminal" evidence="10">
    <location>
        <begin position="39"/>
        <end position="90"/>
    </location>
</feature>
<evidence type="ECO:0000256" key="3">
    <source>
        <dbReference type="ARBA" id="ARBA00022491"/>
    </source>
</evidence>
<dbReference type="InterPro" id="IPR007412">
    <property type="entry name" value="FlgM"/>
</dbReference>
<dbReference type="InterPro" id="IPR035890">
    <property type="entry name" value="Anti-sigma-28_factor_FlgM_sf"/>
</dbReference>
<sequence length="101" mass="10979">MSIERTHPLLAIAAVQQRPTNESSAQGTRKTSGVTLQSSDAQVKLSEAQTKLVQPSSQDINIQKVQKLKEAIAQGTLKMNSGKIADALLKEAAENFQYDKK</sequence>
<keyword evidence="5" id="KW-0805">Transcription regulation</keyword>
<dbReference type="NCBIfam" id="TIGR03824">
    <property type="entry name" value="FlgM_jcvi"/>
    <property type="match status" value="1"/>
</dbReference>
<comment type="function">
    <text evidence="7">Responsible for the coupling of flagellin expression to flagellar assembly by preventing expression of the flagellin genes when a component of the middle class of proteins is defective. It negatively regulates flagellar genes by inhibiting the activity of FliA by directly binding to FliA.</text>
</comment>
<dbReference type="Pfam" id="PF04316">
    <property type="entry name" value="FlgM"/>
    <property type="match status" value="1"/>
</dbReference>
<gene>
    <name evidence="11" type="ORF">SAMN02982990_01180</name>
</gene>
<keyword evidence="6" id="KW-0804">Transcription</keyword>
<feature type="region of interest" description="Disordered" evidence="9">
    <location>
        <begin position="1"/>
        <end position="35"/>
    </location>
</feature>
<evidence type="ECO:0000313" key="12">
    <source>
        <dbReference type="Proteomes" id="UP000183223"/>
    </source>
</evidence>
<dbReference type="AlphaFoldDB" id="A0A1G5QA63"/>
<comment type="similarity">
    <text evidence="1">Belongs to the FlgM family.</text>
</comment>
<evidence type="ECO:0000256" key="7">
    <source>
        <dbReference type="ARBA" id="ARBA00024739"/>
    </source>
</evidence>
<dbReference type="GeneID" id="45655121"/>
<organism evidence="11 12">
    <name type="scientific">Photorhabdus luminescens</name>
    <name type="common">Xenorhabdus luminescens</name>
    <dbReference type="NCBI Taxonomy" id="29488"/>
    <lineage>
        <taxon>Bacteria</taxon>
        <taxon>Pseudomonadati</taxon>
        <taxon>Pseudomonadota</taxon>
        <taxon>Gammaproteobacteria</taxon>
        <taxon>Enterobacterales</taxon>
        <taxon>Morganellaceae</taxon>
        <taxon>Photorhabdus</taxon>
    </lineage>
</organism>
<keyword evidence="4" id="KW-1005">Bacterial flagellum biogenesis</keyword>
<evidence type="ECO:0000256" key="5">
    <source>
        <dbReference type="ARBA" id="ARBA00023015"/>
    </source>
</evidence>
<keyword evidence="12" id="KW-1185">Reference proteome</keyword>
<evidence type="ECO:0000256" key="8">
    <source>
        <dbReference type="ARBA" id="ARBA00030117"/>
    </source>
</evidence>
<dbReference type="GO" id="GO:0045892">
    <property type="term" value="P:negative regulation of DNA-templated transcription"/>
    <property type="evidence" value="ECO:0007669"/>
    <property type="project" value="InterPro"/>
</dbReference>
<dbReference type="InterPro" id="IPR031316">
    <property type="entry name" value="FlgM_C"/>
</dbReference>
<keyword evidence="3" id="KW-0678">Repressor</keyword>
<dbReference type="RefSeq" id="WP_049582025.1">
    <property type="nucleotide sequence ID" value="NZ_CAWNHP010000011.1"/>
</dbReference>
<evidence type="ECO:0000256" key="2">
    <source>
        <dbReference type="ARBA" id="ARBA00017823"/>
    </source>
</evidence>
<evidence type="ECO:0000256" key="4">
    <source>
        <dbReference type="ARBA" id="ARBA00022795"/>
    </source>
</evidence>
<name>A0A1G5QA63_PHOLU</name>
<evidence type="ECO:0000256" key="6">
    <source>
        <dbReference type="ARBA" id="ARBA00023163"/>
    </source>
</evidence>
<evidence type="ECO:0000313" key="11">
    <source>
        <dbReference type="EMBL" id="SCZ58261.1"/>
    </source>
</evidence>
<evidence type="ECO:0000256" key="9">
    <source>
        <dbReference type="SAM" id="MobiDB-lite"/>
    </source>
</evidence>
<dbReference type="STRING" id="29488.KS18_05405"/>
<dbReference type="SUPFAM" id="SSF101498">
    <property type="entry name" value="Anti-sigma factor FlgM"/>
    <property type="match status" value="1"/>
</dbReference>
<evidence type="ECO:0000259" key="10">
    <source>
        <dbReference type="Pfam" id="PF04316"/>
    </source>
</evidence>
<dbReference type="GO" id="GO:0044781">
    <property type="term" value="P:bacterial-type flagellum organization"/>
    <property type="evidence" value="ECO:0007669"/>
    <property type="project" value="UniProtKB-KW"/>
</dbReference>
<dbReference type="Proteomes" id="UP000183223">
    <property type="component" value="Unassembled WGS sequence"/>
</dbReference>
<dbReference type="OrthoDB" id="7062942at2"/>
<protein>
    <recommendedName>
        <fullName evidence="2">Negative regulator of flagellin synthesis</fullName>
    </recommendedName>
    <alternativeName>
        <fullName evidence="8">Anti-sigma-28 factor</fullName>
    </alternativeName>
</protein>
<proteinExistence type="inferred from homology"/>
<dbReference type="EMBL" id="FMWJ01000004">
    <property type="protein sequence ID" value="SCZ58261.1"/>
    <property type="molecule type" value="Genomic_DNA"/>
</dbReference>
<accession>A0A1G5QA63</accession>